<evidence type="ECO:0000313" key="1">
    <source>
        <dbReference type="EMBL" id="KAF4307491.1"/>
    </source>
</evidence>
<dbReference type="Proteomes" id="UP000572817">
    <property type="component" value="Unassembled WGS sequence"/>
</dbReference>
<protein>
    <submittedName>
        <fullName evidence="1">Acetoacetate decarboxylase</fullName>
    </submittedName>
</protein>
<dbReference type="OrthoDB" id="10248817at2759"/>
<organism evidence="1 2">
    <name type="scientific">Botryosphaeria dothidea</name>
    <dbReference type="NCBI Taxonomy" id="55169"/>
    <lineage>
        <taxon>Eukaryota</taxon>
        <taxon>Fungi</taxon>
        <taxon>Dikarya</taxon>
        <taxon>Ascomycota</taxon>
        <taxon>Pezizomycotina</taxon>
        <taxon>Dothideomycetes</taxon>
        <taxon>Dothideomycetes incertae sedis</taxon>
        <taxon>Botryosphaeriales</taxon>
        <taxon>Botryosphaeriaceae</taxon>
        <taxon>Botryosphaeria</taxon>
    </lineage>
</organism>
<proteinExistence type="predicted"/>
<dbReference type="AlphaFoldDB" id="A0A8H4IU08"/>
<evidence type="ECO:0000313" key="2">
    <source>
        <dbReference type="Proteomes" id="UP000572817"/>
    </source>
</evidence>
<keyword evidence="2" id="KW-1185">Reference proteome</keyword>
<accession>A0A8H4IU08</accession>
<dbReference type="GO" id="GO:0016829">
    <property type="term" value="F:lyase activity"/>
    <property type="evidence" value="ECO:0007669"/>
    <property type="project" value="InterPro"/>
</dbReference>
<sequence length="245" mass="27205">MPHGKLVIEGNAIPSFSPPYQNTPIKFSDVSMVGISYRVTLSSIQHLVPNVLELEEEPLVMSTFIEYGMSSVGSYTEFIQSVAVSYRAESFFYPLFLILDNDAAVFAGRELYGYPKVFGRTVMQQTTGTRLVTGHVERLKGREIGSFEFVPEQPSTKLPLDGRRILNLRVIPSPVPGSPASVKEFVPTTADFESKEVWLGKGHVSFPKTSTIDPWANVEILRYEGSFFAEGISAVLNNATEVFRL</sequence>
<dbReference type="Pfam" id="PF06314">
    <property type="entry name" value="ADC"/>
    <property type="match status" value="1"/>
</dbReference>
<dbReference type="InterPro" id="IPR010451">
    <property type="entry name" value="Acetoacetate_decarboxylase"/>
</dbReference>
<reference evidence="1" key="1">
    <citation type="submission" date="2020-04" db="EMBL/GenBank/DDBJ databases">
        <title>Genome Assembly and Annotation of Botryosphaeria dothidea sdau 11-99, a Latent Pathogen of Apple Fruit Ring Rot in China.</title>
        <authorList>
            <person name="Yu C."/>
            <person name="Diao Y."/>
            <person name="Lu Q."/>
            <person name="Zhao J."/>
            <person name="Cui S."/>
            <person name="Peng C."/>
            <person name="He B."/>
            <person name="Liu H."/>
        </authorList>
    </citation>
    <scope>NUCLEOTIDE SEQUENCE [LARGE SCALE GENOMIC DNA]</scope>
    <source>
        <strain evidence="1">Sdau11-99</strain>
    </source>
</reference>
<gene>
    <name evidence="1" type="ORF">GTA08_BOTSDO03873</name>
</gene>
<dbReference type="Gene3D" id="2.40.400.10">
    <property type="entry name" value="Acetoacetate decarboxylase-like"/>
    <property type="match status" value="1"/>
</dbReference>
<name>A0A8H4IU08_9PEZI</name>
<dbReference type="InterPro" id="IPR023375">
    <property type="entry name" value="ADC_dom_sf"/>
</dbReference>
<dbReference type="EMBL" id="WWBZ02000022">
    <property type="protein sequence ID" value="KAF4307491.1"/>
    <property type="molecule type" value="Genomic_DNA"/>
</dbReference>
<dbReference type="SUPFAM" id="SSF160104">
    <property type="entry name" value="Acetoacetate decarboxylase-like"/>
    <property type="match status" value="1"/>
</dbReference>
<comment type="caution">
    <text evidence="1">The sequence shown here is derived from an EMBL/GenBank/DDBJ whole genome shotgun (WGS) entry which is preliminary data.</text>
</comment>